<proteinExistence type="evidence at transcript level"/>
<dbReference type="AlphaFoldDB" id="A0A9E8DAG2"/>
<evidence type="ECO:0000256" key="4">
    <source>
        <dbReference type="ARBA" id="ARBA00022692"/>
    </source>
</evidence>
<keyword evidence="8" id="KW-0325">Glycoprotein</keyword>
<evidence type="ECO:0000256" key="6">
    <source>
        <dbReference type="ARBA" id="ARBA00023136"/>
    </source>
</evidence>
<dbReference type="SUPFAM" id="SSF53850">
    <property type="entry name" value="Periplasmic binding protein-like II"/>
    <property type="match status" value="1"/>
</dbReference>
<keyword evidence="3" id="KW-1003">Cell membrane</keyword>
<evidence type="ECO:0000256" key="1">
    <source>
        <dbReference type="ARBA" id="ARBA00004651"/>
    </source>
</evidence>
<keyword evidence="4 9" id="KW-0812">Transmembrane</keyword>
<dbReference type="Pfam" id="PF00060">
    <property type="entry name" value="Lig_chan"/>
    <property type="match status" value="1"/>
</dbReference>
<dbReference type="GO" id="GO:0050907">
    <property type="term" value="P:detection of chemical stimulus involved in sensory perception"/>
    <property type="evidence" value="ECO:0007669"/>
    <property type="project" value="UniProtKB-ARBA"/>
</dbReference>
<dbReference type="PANTHER" id="PTHR42643">
    <property type="entry name" value="IONOTROPIC RECEPTOR 20A-RELATED"/>
    <property type="match status" value="1"/>
</dbReference>
<dbReference type="PANTHER" id="PTHR42643:SF32">
    <property type="entry name" value="IONOTROPIC RECEPTOR 31A, ISOFORM C-RELATED"/>
    <property type="match status" value="1"/>
</dbReference>
<comment type="similarity">
    <text evidence="2">Belongs to the glutamate-gated ion channel (TC 1.A.10.1) family.</text>
</comment>
<dbReference type="EMBL" id="ON420073">
    <property type="protein sequence ID" value="UZH23438.1"/>
    <property type="molecule type" value="mRNA"/>
</dbReference>
<protein>
    <submittedName>
        <fullName evidence="11">Ionotropic receptor 75a-1</fullName>
    </submittedName>
</protein>
<dbReference type="InterPro" id="IPR001320">
    <property type="entry name" value="Iontro_rcpt_C"/>
</dbReference>
<dbReference type="GO" id="GO:0015276">
    <property type="term" value="F:ligand-gated monoatomic ion channel activity"/>
    <property type="evidence" value="ECO:0007669"/>
    <property type="project" value="InterPro"/>
</dbReference>
<evidence type="ECO:0000256" key="7">
    <source>
        <dbReference type="ARBA" id="ARBA00023170"/>
    </source>
</evidence>
<comment type="subcellular location">
    <subcellularLocation>
        <location evidence="1">Cell membrane</location>
        <topology evidence="1">Multi-pass membrane protein</topology>
    </subcellularLocation>
</comment>
<dbReference type="InterPro" id="IPR052192">
    <property type="entry name" value="Insect_Ionotropic_Sensory_Rcpt"/>
</dbReference>
<dbReference type="GO" id="GO:0005886">
    <property type="term" value="C:plasma membrane"/>
    <property type="evidence" value="ECO:0007669"/>
    <property type="project" value="UniProtKB-SubCell"/>
</dbReference>
<accession>A0A9E8DAG2</accession>
<name>A0A9E8DAG2_9MUSC</name>
<feature type="domain" description="Ionotropic glutamate receptor C-terminal" evidence="10">
    <location>
        <begin position="259"/>
        <end position="358"/>
    </location>
</feature>
<keyword evidence="6 9" id="KW-0472">Membrane</keyword>
<evidence type="ECO:0000256" key="9">
    <source>
        <dbReference type="SAM" id="Phobius"/>
    </source>
</evidence>
<evidence type="ECO:0000313" key="11">
    <source>
        <dbReference type="EMBL" id="UZH23438.1"/>
    </source>
</evidence>
<evidence type="ECO:0000256" key="3">
    <source>
        <dbReference type="ARBA" id="ARBA00022475"/>
    </source>
</evidence>
<feature type="transmembrane region" description="Helical" evidence="9">
    <location>
        <begin position="321"/>
        <end position="342"/>
    </location>
</feature>
<organism evidence="11">
    <name type="scientific">Anastrepha ludens</name>
    <name type="common">Mexican fruit fly</name>
    <dbReference type="NCBI Taxonomy" id="28586"/>
    <lineage>
        <taxon>Eukaryota</taxon>
        <taxon>Metazoa</taxon>
        <taxon>Ecdysozoa</taxon>
        <taxon>Arthropoda</taxon>
        <taxon>Hexapoda</taxon>
        <taxon>Insecta</taxon>
        <taxon>Pterygota</taxon>
        <taxon>Neoptera</taxon>
        <taxon>Endopterygota</taxon>
        <taxon>Diptera</taxon>
        <taxon>Brachycera</taxon>
        <taxon>Muscomorpha</taxon>
        <taxon>Tephritoidea</taxon>
        <taxon>Tephritidae</taxon>
        <taxon>Anastrepha</taxon>
    </lineage>
</organism>
<evidence type="ECO:0000256" key="2">
    <source>
        <dbReference type="ARBA" id="ARBA00008685"/>
    </source>
</evidence>
<sequence length="566" mass="65116">MIDCTCTNADYLLRQASLGHYFNKTYQWFLWSYENKNAEEIVPSDINYLGPNSQVTCINGTNSTIWNVYSNGRHLQSPLKFSLISNSVSVPPFTKLPDINIGKLILKAQHARTRNQFGGLKMRAVTVIDLDNITSNTQITGLLSENVKHIGISAFTKYYFELVQILKEHINFSIEFRVARGWAGRLDNTSFRLGFLGIMARNEADVGVSGIFNRISRFAEFDIIHQGWKFETAFLYRFVPELSNNIKAGSFLVPFQRPVWILIAWLIITTSLVFWLIDNIKIRHENQKQLLDNKEQTSLANILLISIAAICQQSVNPTSKWLSIRILFLSVFVFSLLIYNYYTSSVVSGLLSSSAQGPTNIEEIICSPLKVSFEDIGYYKVLFRESKSATVKRLIRQKLLPSRKELDDLPVYTHIQKAISLIKKGSYAFHCELADAFPEIAKNFDANELCTLRVVKGLMDIELMNGIVPKNSQYTEIFRFTLIWFRETGLIGRVLYKRLPKKTNMSSSVYRFSSNFFKCTRPVFFASWWDFIICVNRIVRDLNSCVLYSRVIQFLWFVSILHFCLT</sequence>
<evidence type="ECO:0000259" key="10">
    <source>
        <dbReference type="Pfam" id="PF00060"/>
    </source>
</evidence>
<evidence type="ECO:0000256" key="8">
    <source>
        <dbReference type="ARBA" id="ARBA00023180"/>
    </source>
</evidence>
<reference evidence="11" key="1">
    <citation type="journal article" date="2022" name="Int. J. Mol. Sci.">
        <title>Identification of Candidate Chemosensory Gene Families by Head Transcriptomes Analysis in the Mexican Fruit Fly, Anastrepha ludens Loew (Diptera: Tephritidae).</title>
        <authorList>
            <person name="Segura-Leon O.L."/>
            <person name="Torres-Huerta B."/>
            <person name="Estrada-Perez A.R."/>
            <person name="Cibrian-Tovar J."/>
            <person name="Hernandez-Hernandez F.C."/>
            <person name="Cruz-Jaramillo J.L."/>
            <person name="Meza-Hernandez J.S."/>
            <person name="Sanchez-Galicia F."/>
        </authorList>
    </citation>
    <scope>NUCLEOTIDE SEQUENCE</scope>
</reference>
<gene>
    <name evidence="11" type="primary">IR75a-1</name>
</gene>
<keyword evidence="5 9" id="KW-1133">Transmembrane helix</keyword>
<reference evidence="11" key="2">
    <citation type="submission" date="2022-05" db="EMBL/GenBank/DDBJ databases">
        <authorList>
            <person name="Segura Leon O.L."/>
            <person name="Torres Huerta B."/>
            <person name="Meza Hernandez S.J."/>
        </authorList>
    </citation>
    <scope>NUCLEOTIDE SEQUENCE</scope>
</reference>
<evidence type="ECO:0000256" key="5">
    <source>
        <dbReference type="ARBA" id="ARBA00022989"/>
    </source>
</evidence>
<keyword evidence="7 11" id="KW-0675">Receptor</keyword>
<dbReference type="Gene3D" id="1.10.287.70">
    <property type="match status" value="1"/>
</dbReference>
<feature type="transmembrane region" description="Helical" evidence="9">
    <location>
        <begin position="259"/>
        <end position="277"/>
    </location>
</feature>